<dbReference type="Proteomes" id="UP000251670">
    <property type="component" value="Unassembled WGS sequence"/>
</dbReference>
<dbReference type="AlphaFoldDB" id="A0A2X2VD86"/>
<dbReference type="EMBL" id="FNEG01000001">
    <property type="protein sequence ID" value="SDI40344.1"/>
    <property type="molecule type" value="Genomic_DNA"/>
</dbReference>
<dbReference type="STRING" id="445960.SAMN05421542_1108"/>
<keyword evidence="3" id="KW-1185">Reference proteome</keyword>
<evidence type="ECO:0000313" key="3">
    <source>
        <dbReference type="Proteomes" id="UP000199426"/>
    </source>
</evidence>
<reference evidence="1 3" key="1">
    <citation type="submission" date="2016-10" db="EMBL/GenBank/DDBJ databases">
        <authorList>
            <person name="Varghese N."/>
            <person name="Submissions S."/>
        </authorList>
    </citation>
    <scope>NUCLEOTIDE SEQUENCE [LARGE SCALE GENOMIC DNA]</scope>
    <source>
        <strain evidence="1 3">DSM 19299</strain>
    </source>
</reference>
<dbReference type="Proteomes" id="UP000199426">
    <property type="component" value="Unassembled WGS sequence"/>
</dbReference>
<dbReference type="RefSeq" id="WP_089734282.1">
    <property type="nucleotide sequence ID" value="NZ_FNEG01000001.1"/>
</dbReference>
<name>A0A2X2VD86_CHRJE</name>
<organism evidence="2 4">
    <name type="scientific">Chryseobacterium jejuense</name>
    <dbReference type="NCBI Taxonomy" id="445960"/>
    <lineage>
        <taxon>Bacteria</taxon>
        <taxon>Pseudomonadati</taxon>
        <taxon>Bacteroidota</taxon>
        <taxon>Flavobacteriia</taxon>
        <taxon>Flavobacteriales</taxon>
        <taxon>Weeksellaceae</taxon>
        <taxon>Chryseobacterium group</taxon>
        <taxon>Chryseobacterium</taxon>
    </lineage>
</organism>
<sequence>MENDNEDIRYIYEGNIITIPEENIFTDFADLTINLGLRLKNVKLGEEWCREYEYDSESEPILIRKMYNADNTDEVYYCVTYR</sequence>
<evidence type="ECO:0000313" key="1">
    <source>
        <dbReference type="EMBL" id="SDI40344.1"/>
    </source>
</evidence>
<accession>A0A2X2VD86</accession>
<gene>
    <name evidence="2" type="ORF">NCTC13492_00646</name>
    <name evidence="1" type="ORF">SAMN05421542_1108</name>
</gene>
<proteinExistence type="predicted"/>
<protein>
    <submittedName>
        <fullName evidence="2">Uncharacterized protein</fullName>
    </submittedName>
</protein>
<evidence type="ECO:0000313" key="4">
    <source>
        <dbReference type="Proteomes" id="UP000251670"/>
    </source>
</evidence>
<dbReference type="EMBL" id="UAWB01000002">
    <property type="protein sequence ID" value="SQB26966.1"/>
    <property type="molecule type" value="Genomic_DNA"/>
</dbReference>
<reference evidence="2 4" key="2">
    <citation type="submission" date="2018-06" db="EMBL/GenBank/DDBJ databases">
        <authorList>
            <consortium name="Pathogen Informatics"/>
            <person name="Doyle S."/>
        </authorList>
    </citation>
    <scope>NUCLEOTIDE SEQUENCE [LARGE SCALE GENOMIC DNA]</scope>
    <source>
        <strain evidence="2 4">NCTC13492</strain>
    </source>
</reference>
<evidence type="ECO:0000313" key="2">
    <source>
        <dbReference type="EMBL" id="SQB26966.1"/>
    </source>
</evidence>